<dbReference type="PATRIC" id="fig|1395513.3.peg.2784"/>
<evidence type="ECO:0000259" key="2">
    <source>
        <dbReference type="Pfam" id="PF02540"/>
    </source>
</evidence>
<gene>
    <name evidence="3" type="ORF">P343_13745</name>
</gene>
<organism evidence="3 4">
    <name type="scientific">Sporolactobacillus laevolacticus DSM 442</name>
    <dbReference type="NCBI Taxonomy" id="1395513"/>
    <lineage>
        <taxon>Bacteria</taxon>
        <taxon>Bacillati</taxon>
        <taxon>Bacillota</taxon>
        <taxon>Bacilli</taxon>
        <taxon>Bacillales</taxon>
        <taxon>Sporolactobacillaceae</taxon>
        <taxon>Sporolactobacillus</taxon>
    </lineage>
</organism>
<dbReference type="InterPro" id="IPR022310">
    <property type="entry name" value="NAD/GMP_synthase"/>
</dbReference>
<name>V6IV95_9BACL</name>
<dbReference type="Pfam" id="PF02540">
    <property type="entry name" value="NAD_synthase"/>
    <property type="match status" value="1"/>
</dbReference>
<dbReference type="InterPro" id="IPR052188">
    <property type="entry name" value="Ni-pincer_cofactor_biosynth"/>
</dbReference>
<dbReference type="EMBL" id="AWTC01000014">
    <property type="protein sequence ID" value="EST11020.1"/>
    <property type="molecule type" value="Genomic_DNA"/>
</dbReference>
<dbReference type="STRING" id="1395513.P343_13745"/>
<dbReference type="PANTHER" id="PTHR43169:SF2">
    <property type="entry name" value="NAD_GMP SYNTHASE DOMAIN-CONTAINING PROTEIN"/>
    <property type="match status" value="1"/>
</dbReference>
<dbReference type="Gene3D" id="3.40.50.620">
    <property type="entry name" value="HUPs"/>
    <property type="match status" value="1"/>
</dbReference>
<dbReference type="PIRSF" id="PIRSF006661">
    <property type="entry name" value="PP-lp_UCP006661"/>
    <property type="match status" value="1"/>
</dbReference>
<dbReference type="AlphaFoldDB" id="V6IV95"/>
<dbReference type="InterPro" id="IPR014729">
    <property type="entry name" value="Rossmann-like_a/b/a_fold"/>
</dbReference>
<comment type="caution">
    <text evidence="3">The sequence shown here is derived from an EMBL/GenBank/DDBJ whole genome shotgun (WGS) entry which is preliminary data.</text>
</comment>
<dbReference type="eggNOG" id="COG1606">
    <property type="taxonomic scope" value="Bacteria"/>
</dbReference>
<dbReference type="InterPro" id="IPR005232">
    <property type="entry name" value="LarE"/>
</dbReference>
<evidence type="ECO:0000313" key="3">
    <source>
        <dbReference type="EMBL" id="EST11020.1"/>
    </source>
</evidence>
<feature type="active site" description="Nucleophile and sulfur donor" evidence="1">
    <location>
        <position position="177"/>
    </location>
</feature>
<dbReference type="NCBIfam" id="TIGR00268">
    <property type="entry name" value="ATP-dependent sacrificial sulfur transferase LarE"/>
    <property type="match status" value="1"/>
</dbReference>
<accession>V6IV95</accession>
<evidence type="ECO:0000313" key="4">
    <source>
        <dbReference type="Proteomes" id="UP000018296"/>
    </source>
</evidence>
<dbReference type="Proteomes" id="UP000018296">
    <property type="component" value="Unassembled WGS sequence"/>
</dbReference>
<dbReference type="GO" id="GO:0006163">
    <property type="term" value="P:purine nucleotide metabolic process"/>
    <property type="evidence" value="ECO:0007669"/>
    <property type="project" value="UniProtKB-ARBA"/>
</dbReference>
<reference evidence="3 4" key="1">
    <citation type="journal article" date="2013" name="Genome Announc.">
        <title>Genome Sequence of Sporolactobacillus laevolacticus DSM442, an Efficient Polymer-Grade D-Lactate Producer from Agricultural Waste Cottonseed as a Nitrogen Source.</title>
        <authorList>
            <person name="Wang H."/>
            <person name="Wang L."/>
            <person name="Ju J."/>
            <person name="Yu B."/>
            <person name="Ma Y."/>
        </authorList>
    </citation>
    <scope>NUCLEOTIDE SEQUENCE [LARGE SCALE GENOMIC DNA]</scope>
    <source>
        <strain evidence="3 4">DSM 442</strain>
    </source>
</reference>
<dbReference type="CDD" id="cd01990">
    <property type="entry name" value="LarE-like"/>
    <property type="match status" value="1"/>
</dbReference>
<feature type="domain" description="NAD/GMP synthase" evidence="2">
    <location>
        <begin position="18"/>
        <end position="103"/>
    </location>
</feature>
<dbReference type="GO" id="GO:0016783">
    <property type="term" value="F:sulfurtransferase activity"/>
    <property type="evidence" value="ECO:0007669"/>
    <property type="project" value="InterPro"/>
</dbReference>
<keyword evidence="4" id="KW-1185">Reference proteome</keyword>
<evidence type="ECO:0000256" key="1">
    <source>
        <dbReference type="PIRSR" id="PIRSR006661-1"/>
    </source>
</evidence>
<protein>
    <submittedName>
        <fullName evidence="3">Potassium-transporting ATPase subunit A</fullName>
    </submittedName>
</protein>
<dbReference type="PANTHER" id="PTHR43169">
    <property type="entry name" value="EXSB FAMILY PROTEIN"/>
    <property type="match status" value="1"/>
</dbReference>
<sequence>MTPELAGKLETLKKLFHHYQKIAIAFSGGVDSTLLLKIAHDELGDGALAITIQSPTVTEDDLKDVHSFYKESGVNYVIVKLNQLNSASFRHNSADRCYICKTIEFTSMANEARKRGIHWIAAGINADDVHDYRPGLRALDEIGIVSPLKDAGMTKEDIRYLSKFYHLKTWDKPASSCLASRVQYGEKITKEKLKKISAAEQYLKSLHFRKLRVRYHQGNIARIEVAPEERHLFFDTDVLDIIADQFKKIGFSYTTLDLRGYRSGSMNETLDPRTKIQGTQVNHV</sequence>
<dbReference type="RefSeq" id="WP_023510982.1">
    <property type="nucleotide sequence ID" value="NZ_AWTC01000014.1"/>
</dbReference>
<proteinExistence type="predicted"/>
<dbReference type="SUPFAM" id="SSF52402">
    <property type="entry name" value="Adenine nucleotide alpha hydrolases-like"/>
    <property type="match status" value="1"/>
</dbReference>